<dbReference type="GO" id="GO:0005739">
    <property type="term" value="C:mitochondrion"/>
    <property type="evidence" value="ECO:0007669"/>
    <property type="project" value="TreeGrafter"/>
</dbReference>
<dbReference type="Gene3D" id="1.25.40.10">
    <property type="entry name" value="Tetratricopeptide repeat domain"/>
    <property type="match status" value="1"/>
</dbReference>
<feature type="compositionally biased region" description="Basic residues" evidence="6">
    <location>
        <begin position="1443"/>
        <end position="1455"/>
    </location>
</feature>
<keyword evidence="3" id="KW-0677">Repeat</keyword>
<feature type="repeat" description="TPR" evidence="5">
    <location>
        <begin position="936"/>
        <end position="969"/>
    </location>
</feature>
<gene>
    <name evidence="7" type="ORF">M0812_17235</name>
</gene>
<accession>A0AAV7ZAR0</accession>
<feature type="region of interest" description="Disordered" evidence="6">
    <location>
        <begin position="592"/>
        <end position="618"/>
    </location>
</feature>
<dbReference type="InterPro" id="IPR019734">
    <property type="entry name" value="TPR_rpt"/>
</dbReference>
<feature type="compositionally biased region" description="Low complexity" evidence="6">
    <location>
        <begin position="767"/>
        <end position="780"/>
    </location>
</feature>
<dbReference type="GO" id="GO:0005829">
    <property type="term" value="C:cytosol"/>
    <property type="evidence" value="ECO:0007669"/>
    <property type="project" value="TreeGrafter"/>
</dbReference>
<feature type="region of interest" description="Disordered" evidence="6">
    <location>
        <begin position="751"/>
        <end position="780"/>
    </location>
</feature>
<reference evidence="7" key="1">
    <citation type="submission" date="2022-08" db="EMBL/GenBank/DDBJ databases">
        <title>Novel sulphate-reducing endosymbionts in the free-living metamonad Anaeramoeba.</title>
        <authorList>
            <person name="Jerlstrom-Hultqvist J."/>
            <person name="Cepicka I."/>
            <person name="Gallot-Lavallee L."/>
            <person name="Salas-Leiva D."/>
            <person name="Curtis B.A."/>
            <person name="Zahonova K."/>
            <person name="Pipaliya S."/>
            <person name="Dacks J."/>
            <person name="Roger A.J."/>
        </authorList>
    </citation>
    <scope>NUCLEOTIDE SEQUENCE</scope>
    <source>
        <strain evidence="7">Busselton2</strain>
    </source>
</reference>
<feature type="region of interest" description="Disordered" evidence="6">
    <location>
        <begin position="188"/>
        <end position="240"/>
    </location>
</feature>
<dbReference type="InterPro" id="IPR051982">
    <property type="entry name" value="CiliaryAsmbly_MitoImport"/>
</dbReference>
<feature type="compositionally biased region" description="Basic residues" evidence="6">
    <location>
        <begin position="206"/>
        <end position="218"/>
    </location>
</feature>
<dbReference type="PROSITE" id="PS50005">
    <property type="entry name" value="TPR"/>
    <property type="match status" value="2"/>
</dbReference>
<comment type="caution">
    <text evidence="7">The sequence shown here is derived from an EMBL/GenBank/DDBJ whole genome shotgun (WGS) entry which is preliminary data.</text>
</comment>
<feature type="compositionally biased region" description="Basic and acidic residues" evidence="6">
    <location>
        <begin position="446"/>
        <end position="461"/>
    </location>
</feature>
<feature type="region of interest" description="Disordered" evidence="6">
    <location>
        <begin position="1103"/>
        <end position="1127"/>
    </location>
</feature>
<evidence type="ECO:0000256" key="3">
    <source>
        <dbReference type="ARBA" id="ARBA00022737"/>
    </source>
</evidence>
<dbReference type="EMBL" id="JANTQA010000033">
    <property type="protein sequence ID" value="KAJ3438056.1"/>
    <property type="molecule type" value="Genomic_DNA"/>
</dbReference>
<dbReference type="Gene3D" id="3.90.640.10">
    <property type="entry name" value="Actin, Chain A, domain 4"/>
    <property type="match status" value="1"/>
</dbReference>
<feature type="region of interest" description="Disordered" evidence="6">
    <location>
        <begin position="1360"/>
        <end position="1396"/>
    </location>
</feature>
<dbReference type="InterPro" id="IPR043129">
    <property type="entry name" value="ATPase_NBD"/>
</dbReference>
<feature type="region of interest" description="Disordered" evidence="6">
    <location>
        <begin position="1436"/>
        <end position="1458"/>
    </location>
</feature>
<feature type="region of interest" description="Disordered" evidence="6">
    <location>
        <begin position="387"/>
        <end position="485"/>
    </location>
</feature>
<dbReference type="PANTHER" id="PTHR45984">
    <property type="entry name" value="RNA (RNA) POLYMERASE II ASSOCIATED PROTEIN HOMOLOG"/>
    <property type="match status" value="1"/>
</dbReference>
<sequence>MNKPSTTIFFQLPLVDNTNQSLTGIEKIKKAKALLSVDPLCSDALIVLGNNSLRPQKSLKFYKMAVQIEEKKLALKYGTSIPKDLLFDSDCITLLYAKFYYAWCLWKGFGLELEASKQYYDLLKFCPSDILGVRHYLVPLLLDMNQKKKVQKLLDQFPDDFSATWKFTKAILEYRKLNNLITNKILKKKQKEKQKEKEKEQEKGKGKGKGKARRINKKITKEETNVNNNSGRERNDEEIESSGINNSNYIGAYEIATMTHIGNNFNSEIAQVANQANSLIRMAIQYNCFVSLYLLDQKMIPTSIPETTRIRRESEAIEYVILNKKFWEQSLGALDWIDYVSTRSMLPIIELPEEFALQMKKEMSNVKNEIIQRKAITNNNLYEIDQKTQKEKEKEKEKENEKEKSQREGERKGKEKKKQKEKEKINEKKKGKRKKENENSIRNLKSLRDGKDKNKDREVSKIIDQNNQSLSSKKEKSKKEKAKNAGGLQLEDFPLIKEILNLSSNQIKENIVQLEYDYQEIIDNYQKEQEINLNNNDNFEINNNNKDDENESSNLSNLIVSQPETNKIKNKKMNNNSIEIKNEIIKNHHKEQENNLNNDDNFEINNNNTGNEYDPNNLSNSIVSNFETNEIKNKKINNNNIETKNEIENKKKNQKNLSLSKELNNNQEIKENNASPVKTKNEKVLFNKKLLDPLVPWFKELDKFEKELGNQKKYDFNKRIPEIFSNQNRINIISNSEIILTNKAQRQNQEESGELVLQQRGEKKKQQQQQQQKLNKNSKNNIILNNCNKNKKEINIKNEGKEKKIESVKTFEKIIKKTHKTGKGKILKSIKEQKLKKKSPDKKKTNEFELPQFLSDQDKLKSANEIKQMGNNFFQKQNYLKAIKYYSKCLKMLPKHFFYERSIYYSNRALCYIKLSKYNESISDCTNSIRYNYSNIKSWFRKAESLLETNQFDQALQDTKKILNLDPHNKDVQKLITKIKLKQKLQTQSKEKLEKKGTTKIQLNVHHPNTLPNQTNNHGNHDLDDKNKKIIHNLSCEILDQIKISKKKMLEYWGKLNKQHSQIVFKVSIGKLLLFLKRYCKKSQLLIICKNLSLIPINLDLQNSNNKNKKNKKRKKKSKYNNKKKRQQLKKQNQFITKLQTKFRIFYCLERINPNVVNTISCGSNHKNKKNNNNKTLENNKNIKTLENQFLQIHPIVISSILLKKKFFNNIENLSTNLENEQNFEKYFSMFEKLSTNSVDEYNEKFVERIFEVFLSIIFYSNFVKLYKTFLINKKFEIPNYNTIKIGVNKNNKLNGVIKLIKRQLNKERQMVRNLEKKNSEVLLKIENELQKKIKLEDQKRKIKENLDLKNKILIQKRIKNNNTGINQNNKNKKNKNKKNKKNYNKKGGNDNDKNNEIKKKKTIISDKRLDLKNNNLNKLQKKTEKSNLTIRSENPKVDLNNNKKKKKKKNCKQVKKPDEGEINNINQKNKKIQRQDKNKNTNKTIKPFSAIANTISNGGDVSDDNNKQKKTLQFINNICNSKNEIIQNSKIYNTKIPSQNNPKPFQIWNSKLNLKKYYFQNNFEKMDINTFLINKQTILIPTKKAKTKKIKQIKKENTLSKLWSIPNIKSLKKSYKIENQYKKGINFQILNVNPKNRRVVFCENVLLPNFIKEMIIEILFEKFHVVSLLSVPSPVLTLVPFKRYVGLVIDLGHFESTVVPVYQEIPLYSKIEYCSLAFDSVVKNLRSIVLNELKEANKEVYQIAEKLPEKIWNQIAVKTCFVLEQNPLILKKEKKEKKRIYCRY</sequence>
<dbReference type="Proteomes" id="UP001146793">
    <property type="component" value="Unassembled WGS sequence"/>
</dbReference>
<evidence type="ECO:0000256" key="2">
    <source>
        <dbReference type="ARBA" id="ARBA00022490"/>
    </source>
</evidence>
<feature type="repeat" description="TPR" evidence="5">
    <location>
        <begin position="863"/>
        <end position="896"/>
    </location>
</feature>
<protein>
    <submittedName>
        <fullName evidence="7">RNA polymerase ii-associated protein</fullName>
    </submittedName>
</protein>
<keyword evidence="4 5" id="KW-0802">TPR repeat</keyword>
<name>A0AAV7ZAR0_9EUKA</name>
<dbReference type="Gene3D" id="3.30.420.40">
    <property type="match status" value="2"/>
</dbReference>
<dbReference type="SUPFAM" id="SSF53067">
    <property type="entry name" value="Actin-like ATPase domain"/>
    <property type="match status" value="1"/>
</dbReference>
<dbReference type="GO" id="GO:0006626">
    <property type="term" value="P:protein targeting to mitochondrion"/>
    <property type="evidence" value="ECO:0007669"/>
    <property type="project" value="TreeGrafter"/>
</dbReference>
<dbReference type="Pfam" id="PF00022">
    <property type="entry name" value="Actin"/>
    <property type="match status" value="1"/>
</dbReference>
<evidence type="ECO:0000256" key="6">
    <source>
        <dbReference type="SAM" id="MobiDB-lite"/>
    </source>
</evidence>
<feature type="compositionally biased region" description="Basic residues" evidence="6">
    <location>
        <begin position="1371"/>
        <end position="1385"/>
    </location>
</feature>
<feature type="compositionally biased region" description="Basic residues" evidence="6">
    <location>
        <begin position="1107"/>
        <end position="1127"/>
    </location>
</feature>
<dbReference type="SMART" id="SM00028">
    <property type="entry name" value="TPR"/>
    <property type="match status" value="3"/>
</dbReference>
<feature type="compositionally biased region" description="Basic and acidic residues" evidence="6">
    <location>
        <begin position="387"/>
        <end position="428"/>
    </location>
</feature>
<dbReference type="GO" id="GO:0031072">
    <property type="term" value="F:heat shock protein binding"/>
    <property type="evidence" value="ECO:0007669"/>
    <property type="project" value="TreeGrafter"/>
</dbReference>
<dbReference type="InterPro" id="IPR004000">
    <property type="entry name" value="Actin"/>
</dbReference>
<dbReference type="InterPro" id="IPR011990">
    <property type="entry name" value="TPR-like_helical_dom_sf"/>
</dbReference>
<evidence type="ECO:0000256" key="4">
    <source>
        <dbReference type="ARBA" id="ARBA00022803"/>
    </source>
</evidence>
<feature type="compositionally biased region" description="Basic and acidic residues" evidence="6">
    <location>
        <begin position="193"/>
        <end position="205"/>
    </location>
</feature>
<dbReference type="PANTHER" id="PTHR45984:SF1">
    <property type="entry name" value="SPAG1 AXONEMAL DYNEIN ASSEMBLY FACTOR"/>
    <property type="match status" value="1"/>
</dbReference>
<evidence type="ECO:0000313" key="8">
    <source>
        <dbReference type="Proteomes" id="UP001146793"/>
    </source>
</evidence>
<comment type="subcellular location">
    <subcellularLocation>
        <location evidence="1">Cytoplasm</location>
    </subcellularLocation>
</comment>
<feature type="compositionally biased region" description="Low complexity" evidence="6">
    <location>
        <begin position="594"/>
        <end position="614"/>
    </location>
</feature>
<feature type="compositionally biased region" description="Low complexity" evidence="6">
    <location>
        <begin position="1361"/>
        <end position="1370"/>
    </location>
</feature>
<evidence type="ECO:0000256" key="5">
    <source>
        <dbReference type="PROSITE-ProRule" id="PRU00339"/>
    </source>
</evidence>
<evidence type="ECO:0000256" key="1">
    <source>
        <dbReference type="ARBA" id="ARBA00004496"/>
    </source>
</evidence>
<keyword evidence="2" id="KW-0963">Cytoplasm</keyword>
<organism evidence="7 8">
    <name type="scientific">Anaeramoeba flamelloides</name>
    <dbReference type="NCBI Taxonomy" id="1746091"/>
    <lineage>
        <taxon>Eukaryota</taxon>
        <taxon>Metamonada</taxon>
        <taxon>Anaeramoebidae</taxon>
        <taxon>Anaeramoeba</taxon>
    </lineage>
</organism>
<evidence type="ECO:0000313" key="7">
    <source>
        <dbReference type="EMBL" id="KAJ3438056.1"/>
    </source>
</evidence>
<proteinExistence type="predicted"/>
<dbReference type="SUPFAM" id="SSF48452">
    <property type="entry name" value="TPR-like"/>
    <property type="match status" value="1"/>
</dbReference>